<evidence type="ECO:0000256" key="3">
    <source>
        <dbReference type="ARBA" id="ARBA00022617"/>
    </source>
</evidence>
<feature type="binding site" description="axial binding residue" evidence="13">
    <location>
        <position position="432"/>
    </location>
    <ligand>
        <name>heme</name>
        <dbReference type="ChEBI" id="CHEBI:30413"/>
    </ligand>
    <ligandPart>
        <name>Fe</name>
        <dbReference type="ChEBI" id="CHEBI:18248"/>
    </ligandPart>
</feature>
<keyword evidence="3 13" id="KW-0349">Heme</keyword>
<keyword evidence="5 14" id="KW-0560">Oxidoreductase</keyword>
<dbReference type="InterPro" id="IPR002401">
    <property type="entry name" value="Cyt_P450_E_grp-I"/>
</dbReference>
<evidence type="ECO:0000256" key="5">
    <source>
        <dbReference type="ARBA" id="ARBA00023002"/>
    </source>
</evidence>
<evidence type="ECO:0000256" key="2">
    <source>
        <dbReference type="ARBA" id="ARBA00010617"/>
    </source>
</evidence>
<proteinExistence type="evidence at transcript level"/>
<dbReference type="EMBL" id="FX983086">
    <property type="protein sequence ID" value="BAX34711.1"/>
    <property type="molecule type" value="mRNA"/>
</dbReference>
<dbReference type="InterPro" id="IPR017972">
    <property type="entry name" value="Cyt_P450_CS"/>
</dbReference>
<evidence type="ECO:0000256" key="10">
    <source>
        <dbReference type="ARBA" id="ARBA00052057"/>
    </source>
</evidence>
<dbReference type="EC" id="1.14.19.74" evidence="12"/>
<dbReference type="PROSITE" id="PS00086">
    <property type="entry name" value="CYTOCHROME_P450"/>
    <property type="match status" value="1"/>
</dbReference>
<evidence type="ECO:0000256" key="8">
    <source>
        <dbReference type="ARBA" id="ARBA00023136"/>
    </source>
</evidence>
<dbReference type="PRINTS" id="PR00463">
    <property type="entry name" value="EP450I"/>
</dbReference>
<dbReference type="GO" id="GO:0005506">
    <property type="term" value="F:iron ion binding"/>
    <property type="evidence" value="ECO:0007669"/>
    <property type="project" value="InterPro"/>
</dbReference>
<evidence type="ECO:0000256" key="11">
    <source>
        <dbReference type="ARBA" id="ARBA00056759"/>
    </source>
</evidence>
<dbReference type="GO" id="GO:0016020">
    <property type="term" value="C:membrane"/>
    <property type="evidence" value="ECO:0007669"/>
    <property type="project" value="UniProtKB-SubCell"/>
</dbReference>
<comment type="similarity">
    <text evidence="2 14">Belongs to the cytochrome P450 family.</text>
</comment>
<protein>
    <recommendedName>
        <fullName evidence="12">(+)-piperitol/(+)-sesamin synthase</fullName>
        <ecNumber evidence="12">1.14.19.74</ecNumber>
    </recommendedName>
</protein>
<evidence type="ECO:0000256" key="13">
    <source>
        <dbReference type="PIRSR" id="PIRSR602401-1"/>
    </source>
</evidence>
<dbReference type="PANTHER" id="PTHR47947:SF57">
    <property type="entry name" value="CYTOCHROME P450 81F3-LIKE"/>
    <property type="match status" value="1"/>
</dbReference>
<comment type="catalytic activity">
    <reaction evidence="10">
        <text>(+)-piperitol + reduced [NADPH--hemoprotein reductase] + O2 = (+)-sesamin + oxidized [NADPH--hemoprotein reductase] + 2 H2O + H(+)</text>
        <dbReference type="Rhea" id="RHEA:56780"/>
        <dbReference type="Rhea" id="RHEA-COMP:11964"/>
        <dbReference type="Rhea" id="RHEA-COMP:11965"/>
        <dbReference type="ChEBI" id="CHEBI:15377"/>
        <dbReference type="ChEBI" id="CHEBI:15378"/>
        <dbReference type="ChEBI" id="CHEBI:15379"/>
        <dbReference type="ChEBI" id="CHEBI:57618"/>
        <dbReference type="ChEBI" id="CHEBI:58210"/>
        <dbReference type="ChEBI" id="CHEBI:66470"/>
        <dbReference type="ChEBI" id="CHEBI:141003"/>
        <dbReference type="EC" id="1.14.19.74"/>
    </reaction>
    <physiologicalReaction direction="left-to-right" evidence="10">
        <dbReference type="Rhea" id="RHEA:56781"/>
    </physiologicalReaction>
</comment>
<dbReference type="AlphaFoldDB" id="A0A1W7HBU9"/>
<accession>A0A1W7HBU9</accession>
<dbReference type="SUPFAM" id="SSF48264">
    <property type="entry name" value="Cytochrome P450"/>
    <property type="match status" value="1"/>
</dbReference>
<comment type="subcellular location">
    <subcellularLocation>
        <location evidence="1">Membrane</location>
        <topology evidence="1">Single-pass membrane protein</topology>
    </subcellularLocation>
</comment>
<comment type="catalytic activity">
    <reaction evidence="9">
        <text>(+)-pinoresinol + reduced [NADPH--hemoprotein reductase] + O2 = (+)-piperitol + oxidized [NADPH--hemoprotein reductase] + 2 H2O + H(+)</text>
        <dbReference type="Rhea" id="RHEA:56776"/>
        <dbReference type="Rhea" id="RHEA-COMP:11964"/>
        <dbReference type="Rhea" id="RHEA-COMP:11965"/>
        <dbReference type="ChEBI" id="CHEBI:40"/>
        <dbReference type="ChEBI" id="CHEBI:15377"/>
        <dbReference type="ChEBI" id="CHEBI:15378"/>
        <dbReference type="ChEBI" id="CHEBI:15379"/>
        <dbReference type="ChEBI" id="CHEBI:57618"/>
        <dbReference type="ChEBI" id="CHEBI:58210"/>
        <dbReference type="ChEBI" id="CHEBI:141003"/>
        <dbReference type="EC" id="1.14.19.74"/>
    </reaction>
    <physiologicalReaction direction="left-to-right" evidence="9">
        <dbReference type="Rhea" id="RHEA:56777"/>
    </physiologicalReaction>
</comment>
<dbReference type="Gene3D" id="1.10.630.10">
    <property type="entry name" value="Cytochrome P450"/>
    <property type="match status" value="1"/>
</dbReference>
<evidence type="ECO:0000256" key="12">
    <source>
        <dbReference type="ARBA" id="ARBA00066876"/>
    </source>
</evidence>
<dbReference type="PANTHER" id="PTHR47947">
    <property type="entry name" value="CYTOCHROME P450 82C3-RELATED"/>
    <property type="match status" value="1"/>
</dbReference>
<dbReference type="FunFam" id="1.10.630.10:FF:000023">
    <property type="entry name" value="Cytochrome P450 family protein"/>
    <property type="match status" value="1"/>
</dbReference>
<dbReference type="GO" id="GO:0020037">
    <property type="term" value="F:heme binding"/>
    <property type="evidence" value="ECO:0007669"/>
    <property type="project" value="InterPro"/>
</dbReference>
<comment type="function">
    <text evidence="11">Involved in the biosynthesis of (+)-sesamin, a furofuran class lignan. Functions in a dual catalytic mode. Catalyzes the synthesis of (+)-sesamin from (+)- pinoresinol by formation of two successive methylenedioxy bridges on (+)-pinoresinol and (+)-piperitol, respectively.</text>
</comment>
<name>A0A1W7HBU9_SCODU</name>
<keyword evidence="7 14" id="KW-0503">Monooxygenase</keyword>
<comment type="cofactor">
    <cofactor evidence="13">
        <name>heme</name>
        <dbReference type="ChEBI" id="CHEBI:30413"/>
    </cofactor>
</comment>
<dbReference type="InterPro" id="IPR001128">
    <property type="entry name" value="Cyt_P450"/>
</dbReference>
<dbReference type="PRINTS" id="PR00385">
    <property type="entry name" value="P450"/>
</dbReference>
<reference evidence="15" key="1">
    <citation type="journal article" date="2017" name="Sci. Rep.">
        <title>Elucidation of terpenoid metabolism in Scoparia dulcis by RNA-seq analysis.</title>
        <authorList>
            <person name="Yamamura Y."/>
            <person name="Kurosaki F."/>
            <person name="Lee J.B."/>
        </authorList>
    </citation>
    <scope>NUCLEOTIDE SEQUENCE</scope>
    <source>
        <tissue evidence="15">Mixture of leaf and root</tissue>
    </source>
</reference>
<keyword evidence="8" id="KW-0472">Membrane</keyword>
<evidence type="ECO:0000256" key="7">
    <source>
        <dbReference type="ARBA" id="ARBA00023033"/>
    </source>
</evidence>
<dbReference type="Pfam" id="PF00067">
    <property type="entry name" value="p450"/>
    <property type="match status" value="1"/>
</dbReference>
<evidence type="ECO:0000256" key="9">
    <source>
        <dbReference type="ARBA" id="ARBA00052022"/>
    </source>
</evidence>
<keyword evidence="4 13" id="KW-0479">Metal-binding</keyword>
<keyword evidence="6 13" id="KW-0408">Iron</keyword>
<evidence type="ECO:0000256" key="6">
    <source>
        <dbReference type="ARBA" id="ARBA00023004"/>
    </source>
</evidence>
<dbReference type="InterPro" id="IPR050651">
    <property type="entry name" value="Plant_Cytochrome_P450_Monoox"/>
</dbReference>
<dbReference type="CDD" id="cd20653">
    <property type="entry name" value="CYP81"/>
    <property type="match status" value="1"/>
</dbReference>
<sequence>METSLQYAILSLFLLVLAFKFLFRKNTQNLPPSPFPSLPLLGHLYLLKPPLHRTYHHLSQKLGPIFSLQFGTRSLVIISSPTLAEECFTKNDIILANRPRFIIGKYIGYNYTSLIGSAYGEHWRNLRRLTSIEVFSSTRLNRFTSTRQDEVKFLLKKLYNISHQEFVTVELRQMLTEVTFNNIMRMVAGKRYFGEGGDNKEAKRFRELIEEVFKLSGVSNPADFFPVYRWIDYKGLEKKMVNISEKMDAFLQNLIDEHRRDKTKDTMIGHLLSLQDSEPEYYTDTVIKGITMVMLLAGTDTSAVTIEWAMSSLLNHPEILKKARTEIDNVVGNDRIINESDVSRLPYLEKIVSETLRLFPAAPLLVPHESSDDCKIGGYDIPRRTILLVNAWAIHRDPSVWEDPMSFKPERFEAGEVGPPKLMPFGMGRRSCPGLGLAQRTVGLTLGSLIQCFEWQRVDEAMIDLTEGKGITMPKAIPLEAKCKARDEFHKLLHGTT</sequence>
<evidence type="ECO:0000256" key="4">
    <source>
        <dbReference type="ARBA" id="ARBA00022723"/>
    </source>
</evidence>
<evidence type="ECO:0000313" key="15">
    <source>
        <dbReference type="EMBL" id="BAX34711.1"/>
    </source>
</evidence>
<evidence type="ECO:0000256" key="1">
    <source>
        <dbReference type="ARBA" id="ARBA00004167"/>
    </source>
</evidence>
<evidence type="ECO:0000256" key="14">
    <source>
        <dbReference type="RuleBase" id="RU000461"/>
    </source>
</evidence>
<dbReference type="InterPro" id="IPR036396">
    <property type="entry name" value="Cyt_P450_sf"/>
</dbReference>
<organism evidence="15">
    <name type="scientific">Scoparia dulcis</name>
    <name type="common">Sweet broom</name>
    <name type="synonym">Capraria dulcis</name>
    <dbReference type="NCBI Taxonomy" id="107240"/>
    <lineage>
        <taxon>Eukaryota</taxon>
        <taxon>Viridiplantae</taxon>
        <taxon>Streptophyta</taxon>
        <taxon>Embryophyta</taxon>
        <taxon>Tracheophyta</taxon>
        <taxon>Spermatophyta</taxon>
        <taxon>Magnoliopsida</taxon>
        <taxon>eudicotyledons</taxon>
        <taxon>Gunneridae</taxon>
        <taxon>Pentapetalae</taxon>
        <taxon>asterids</taxon>
        <taxon>lamiids</taxon>
        <taxon>Lamiales</taxon>
        <taxon>Plantaginaceae</taxon>
        <taxon>Gratioleae</taxon>
        <taxon>Scoparia</taxon>
    </lineage>
</organism>
<dbReference type="GO" id="GO:0102915">
    <property type="term" value="F:piperitol synthase activity"/>
    <property type="evidence" value="ECO:0007669"/>
    <property type="project" value="UniProtKB-EC"/>
</dbReference>